<evidence type="ECO:0000256" key="3">
    <source>
        <dbReference type="ARBA" id="ARBA00022723"/>
    </source>
</evidence>
<dbReference type="GO" id="GO:0006633">
    <property type="term" value="P:fatty acid biosynthetic process"/>
    <property type="evidence" value="ECO:0007669"/>
    <property type="project" value="UniProtKB-UniRule"/>
</dbReference>
<proteinExistence type="inferred from homology"/>
<feature type="domain" description="4'-phosphopantetheinyl transferase" evidence="9">
    <location>
        <begin position="4"/>
        <end position="96"/>
    </location>
</feature>
<dbReference type="InterPro" id="IPR002582">
    <property type="entry name" value="ACPS"/>
</dbReference>
<reference evidence="10 11" key="1">
    <citation type="submission" date="2020-07" db="EMBL/GenBank/DDBJ databases">
        <authorList>
            <person name="Li M."/>
        </authorList>
    </citation>
    <scope>NUCLEOTIDE SEQUENCE [LARGE SCALE GENOMIC DNA]</scope>
    <source>
        <strain evidence="10 11">DSM 23284</strain>
    </source>
</reference>
<dbReference type="InterPro" id="IPR037143">
    <property type="entry name" value="4-PPantetheinyl_Trfase_dom_sf"/>
</dbReference>
<name>A0A838XMD1_9HYPH</name>
<keyword evidence="5 8" id="KW-0460">Magnesium</keyword>
<keyword evidence="8" id="KW-0963">Cytoplasm</keyword>
<evidence type="ECO:0000313" key="10">
    <source>
        <dbReference type="EMBL" id="MBA4610191.1"/>
    </source>
</evidence>
<dbReference type="InterPro" id="IPR004568">
    <property type="entry name" value="Ppantetheine-prot_Trfase_dom"/>
</dbReference>
<keyword evidence="1 8" id="KW-0444">Lipid biosynthesis</keyword>
<comment type="caution">
    <text evidence="10">The sequence shown here is derived from an EMBL/GenBank/DDBJ whole genome shotgun (WGS) entry which is preliminary data.</text>
</comment>
<organism evidence="10 11">
    <name type="scientific">Stappia taiwanensis</name>
    <dbReference type="NCBI Taxonomy" id="992267"/>
    <lineage>
        <taxon>Bacteria</taxon>
        <taxon>Pseudomonadati</taxon>
        <taxon>Pseudomonadota</taxon>
        <taxon>Alphaproteobacteria</taxon>
        <taxon>Hyphomicrobiales</taxon>
        <taxon>Stappiaceae</taxon>
        <taxon>Stappia</taxon>
    </lineage>
</organism>
<keyword evidence="6 8" id="KW-0443">Lipid metabolism</keyword>
<evidence type="ECO:0000256" key="4">
    <source>
        <dbReference type="ARBA" id="ARBA00022832"/>
    </source>
</evidence>
<dbReference type="EC" id="2.7.8.7" evidence="8"/>
<sequence length="145" mass="16168">MIVGIGTDLIDIRRIEKTLDRFGERFVQRVFTEEERARSDRKRLRAASYAKRFAAKEACSKALGTGIRMGINWREMGVINLPSGQPTLHLTGSAAARLDSLLPAGFRARIDLTITDDPPLAQAFVVISAWPADWPELPRPFTSTD</sequence>
<evidence type="ECO:0000256" key="7">
    <source>
        <dbReference type="ARBA" id="ARBA00023160"/>
    </source>
</evidence>
<dbReference type="Proteomes" id="UP000559404">
    <property type="component" value="Unassembled WGS sequence"/>
</dbReference>
<comment type="function">
    <text evidence="8">Transfers the 4'-phosphopantetheine moiety from coenzyme A to a Ser of acyl-carrier-protein.</text>
</comment>
<dbReference type="EMBL" id="JACEON010000001">
    <property type="protein sequence ID" value="MBA4610191.1"/>
    <property type="molecule type" value="Genomic_DNA"/>
</dbReference>
<dbReference type="SUPFAM" id="SSF56214">
    <property type="entry name" value="4'-phosphopantetheinyl transferase"/>
    <property type="match status" value="1"/>
</dbReference>
<dbReference type="Gene3D" id="3.90.470.20">
    <property type="entry name" value="4'-phosphopantetheinyl transferase domain"/>
    <property type="match status" value="1"/>
</dbReference>
<dbReference type="GO" id="GO:0000287">
    <property type="term" value="F:magnesium ion binding"/>
    <property type="evidence" value="ECO:0007669"/>
    <property type="project" value="UniProtKB-UniRule"/>
</dbReference>
<comment type="catalytic activity">
    <reaction evidence="8">
        <text>apo-[ACP] + CoA = holo-[ACP] + adenosine 3',5'-bisphosphate + H(+)</text>
        <dbReference type="Rhea" id="RHEA:12068"/>
        <dbReference type="Rhea" id="RHEA-COMP:9685"/>
        <dbReference type="Rhea" id="RHEA-COMP:9690"/>
        <dbReference type="ChEBI" id="CHEBI:15378"/>
        <dbReference type="ChEBI" id="CHEBI:29999"/>
        <dbReference type="ChEBI" id="CHEBI:57287"/>
        <dbReference type="ChEBI" id="CHEBI:58343"/>
        <dbReference type="ChEBI" id="CHEBI:64479"/>
        <dbReference type="EC" id="2.7.8.7"/>
    </reaction>
</comment>
<protein>
    <recommendedName>
        <fullName evidence="8">Holo-[acyl-carrier-protein] synthase</fullName>
        <shortName evidence="8">Holo-ACP synthase</shortName>
        <ecNumber evidence="8">2.7.8.7</ecNumber>
    </recommendedName>
    <alternativeName>
        <fullName evidence="8">4'-phosphopantetheinyl transferase AcpS</fullName>
    </alternativeName>
</protein>
<dbReference type="NCBIfam" id="TIGR00556">
    <property type="entry name" value="pantethn_trn"/>
    <property type="match status" value="1"/>
</dbReference>
<dbReference type="NCBIfam" id="TIGR00516">
    <property type="entry name" value="acpS"/>
    <property type="match status" value="1"/>
</dbReference>
<evidence type="ECO:0000259" key="9">
    <source>
        <dbReference type="Pfam" id="PF01648"/>
    </source>
</evidence>
<gene>
    <name evidence="8" type="primary">acpS</name>
    <name evidence="10" type="ORF">H1W37_00895</name>
</gene>
<dbReference type="RefSeq" id="WP_181758380.1">
    <property type="nucleotide sequence ID" value="NZ_BMCR01000001.1"/>
</dbReference>
<dbReference type="HAMAP" id="MF_00101">
    <property type="entry name" value="AcpS"/>
    <property type="match status" value="1"/>
</dbReference>
<comment type="similarity">
    <text evidence="8">Belongs to the P-Pant transferase superfamily. AcpS family.</text>
</comment>
<feature type="binding site" evidence="8">
    <location>
        <position position="57"/>
    </location>
    <ligand>
        <name>Mg(2+)</name>
        <dbReference type="ChEBI" id="CHEBI:18420"/>
    </ligand>
</feature>
<accession>A0A838XMD1</accession>
<evidence type="ECO:0000313" key="11">
    <source>
        <dbReference type="Proteomes" id="UP000559404"/>
    </source>
</evidence>
<evidence type="ECO:0000256" key="5">
    <source>
        <dbReference type="ARBA" id="ARBA00022842"/>
    </source>
</evidence>
<evidence type="ECO:0000256" key="8">
    <source>
        <dbReference type="HAMAP-Rule" id="MF_00101"/>
    </source>
</evidence>
<keyword evidence="11" id="KW-1185">Reference proteome</keyword>
<keyword evidence="4 8" id="KW-0276">Fatty acid metabolism</keyword>
<comment type="subcellular location">
    <subcellularLocation>
        <location evidence="8">Cytoplasm</location>
    </subcellularLocation>
</comment>
<dbReference type="AlphaFoldDB" id="A0A838XMD1"/>
<keyword evidence="3 8" id="KW-0479">Metal-binding</keyword>
<keyword evidence="2 8" id="KW-0808">Transferase</keyword>
<feature type="binding site" evidence="8">
    <location>
        <position position="8"/>
    </location>
    <ligand>
        <name>Mg(2+)</name>
        <dbReference type="ChEBI" id="CHEBI:18420"/>
    </ligand>
</feature>
<dbReference type="InterPro" id="IPR008278">
    <property type="entry name" value="4-PPantetheinyl_Trfase_dom"/>
</dbReference>
<reference evidence="10 11" key="2">
    <citation type="submission" date="2020-08" db="EMBL/GenBank/DDBJ databases">
        <title>Stappia taiwanensis sp. nov., isolated from a coastal thermal spring.</title>
        <authorList>
            <person name="Kampfer P."/>
        </authorList>
    </citation>
    <scope>NUCLEOTIDE SEQUENCE [LARGE SCALE GENOMIC DNA]</scope>
    <source>
        <strain evidence="10 11">DSM 23284</strain>
    </source>
</reference>
<keyword evidence="7 8" id="KW-0275">Fatty acid biosynthesis</keyword>
<evidence type="ECO:0000256" key="6">
    <source>
        <dbReference type="ARBA" id="ARBA00023098"/>
    </source>
</evidence>
<evidence type="ECO:0000256" key="1">
    <source>
        <dbReference type="ARBA" id="ARBA00022516"/>
    </source>
</evidence>
<dbReference type="Pfam" id="PF01648">
    <property type="entry name" value="ACPS"/>
    <property type="match status" value="1"/>
</dbReference>
<dbReference type="GO" id="GO:0008897">
    <property type="term" value="F:holo-[acyl-carrier-protein] synthase activity"/>
    <property type="evidence" value="ECO:0007669"/>
    <property type="project" value="UniProtKB-UniRule"/>
</dbReference>
<comment type="cofactor">
    <cofactor evidence="8">
        <name>Mg(2+)</name>
        <dbReference type="ChEBI" id="CHEBI:18420"/>
    </cofactor>
</comment>
<dbReference type="GO" id="GO:0005737">
    <property type="term" value="C:cytoplasm"/>
    <property type="evidence" value="ECO:0007669"/>
    <property type="project" value="UniProtKB-SubCell"/>
</dbReference>
<evidence type="ECO:0000256" key="2">
    <source>
        <dbReference type="ARBA" id="ARBA00022679"/>
    </source>
</evidence>